<feature type="region of interest" description="Disordered" evidence="5">
    <location>
        <begin position="938"/>
        <end position="1018"/>
    </location>
</feature>
<feature type="compositionally biased region" description="Polar residues" evidence="5">
    <location>
        <begin position="1247"/>
        <end position="1261"/>
    </location>
</feature>
<evidence type="ECO:0000256" key="2">
    <source>
        <dbReference type="ARBA" id="ARBA00022692"/>
    </source>
</evidence>
<dbReference type="SUPFAM" id="SSF55277">
    <property type="entry name" value="GYF domain"/>
    <property type="match status" value="1"/>
</dbReference>
<feature type="region of interest" description="Disordered" evidence="5">
    <location>
        <begin position="22"/>
        <end position="47"/>
    </location>
</feature>
<dbReference type="EMBL" id="JAACJO010000007">
    <property type="protein sequence ID" value="KAF5356065.1"/>
    <property type="molecule type" value="Genomic_DNA"/>
</dbReference>
<dbReference type="InterPro" id="IPR036259">
    <property type="entry name" value="MFS_trans_sf"/>
</dbReference>
<dbReference type="SUPFAM" id="SSF103473">
    <property type="entry name" value="MFS general substrate transporter"/>
    <property type="match status" value="1"/>
</dbReference>
<feature type="transmembrane region" description="Helical" evidence="6">
    <location>
        <begin position="171"/>
        <end position="194"/>
    </location>
</feature>
<feature type="region of interest" description="Disordered" evidence="5">
    <location>
        <begin position="1240"/>
        <end position="1419"/>
    </location>
</feature>
<dbReference type="InterPro" id="IPR024371">
    <property type="entry name" value="AcetylCoA_trans_1-like"/>
</dbReference>
<dbReference type="GO" id="GO:0016020">
    <property type="term" value="C:membrane"/>
    <property type="evidence" value="ECO:0007669"/>
    <property type="project" value="UniProtKB-SubCell"/>
</dbReference>
<feature type="compositionally biased region" description="Polar residues" evidence="5">
    <location>
        <begin position="1174"/>
        <end position="1207"/>
    </location>
</feature>
<keyword evidence="3 6" id="KW-1133">Transmembrane helix</keyword>
<dbReference type="Proteomes" id="UP000559027">
    <property type="component" value="Unassembled WGS sequence"/>
</dbReference>
<evidence type="ECO:0000313" key="9">
    <source>
        <dbReference type="Proteomes" id="UP000559027"/>
    </source>
</evidence>
<feature type="transmembrane region" description="Helical" evidence="6">
    <location>
        <begin position="355"/>
        <end position="374"/>
    </location>
</feature>
<feature type="transmembrane region" description="Helical" evidence="6">
    <location>
        <begin position="110"/>
        <end position="127"/>
    </location>
</feature>
<feature type="domain" description="GYF" evidence="7">
    <location>
        <begin position="829"/>
        <end position="881"/>
    </location>
</feature>
<keyword evidence="4 6" id="KW-0472">Membrane</keyword>
<name>A0A8H5G038_9AGAR</name>
<dbReference type="OrthoDB" id="6415790at2759"/>
<dbReference type="InterPro" id="IPR004752">
    <property type="entry name" value="AmpG_permease/AT-1"/>
</dbReference>
<feature type="compositionally biased region" description="Polar residues" evidence="5">
    <location>
        <begin position="938"/>
        <end position="953"/>
    </location>
</feature>
<evidence type="ECO:0000256" key="1">
    <source>
        <dbReference type="ARBA" id="ARBA00004141"/>
    </source>
</evidence>
<organism evidence="8 9">
    <name type="scientific">Leucocoprinus leucothites</name>
    <dbReference type="NCBI Taxonomy" id="201217"/>
    <lineage>
        <taxon>Eukaryota</taxon>
        <taxon>Fungi</taxon>
        <taxon>Dikarya</taxon>
        <taxon>Basidiomycota</taxon>
        <taxon>Agaricomycotina</taxon>
        <taxon>Agaricomycetes</taxon>
        <taxon>Agaricomycetidae</taxon>
        <taxon>Agaricales</taxon>
        <taxon>Agaricineae</taxon>
        <taxon>Agaricaceae</taxon>
        <taxon>Leucocoprinus</taxon>
    </lineage>
</organism>
<dbReference type="InterPro" id="IPR003169">
    <property type="entry name" value="GYF"/>
</dbReference>
<feature type="region of interest" description="Disordered" evidence="5">
    <location>
        <begin position="1498"/>
        <end position="1531"/>
    </location>
</feature>
<evidence type="ECO:0000256" key="5">
    <source>
        <dbReference type="SAM" id="MobiDB-lite"/>
    </source>
</evidence>
<feature type="region of interest" description="Disordered" evidence="5">
    <location>
        <begin position="500"/>
        <end position="553"/>
    </location>
</feature>
<feature type="compositionally biased region" description="Basic and acidic residues" evidence="5">
    <location>
        <begin position="742"/>
        <end position="758"/>
    </location>
</feature>
<dbReference type="Gene3D" id="3.30.1490.40">
    <property type="match status" value="1"/>
</dbReference>
<feature type="compositionally biased region" description="Basic and acidic residues" evidence="5">
    <location>
        <begin position="651"/>
        <end position="664"/>
    </location>
</feature>
<feature type="transmembrane region" description="Helical" evidence="6">
    <location>
        <begin position="214"/>
        <end position="231"/>
    </location>
</feature>
<protein>
    <recommendedName>
        <fullName evidence="7">GYF domain-containing protein</fullName>
    </recommendedName>
</protein>
<gene>
    <name evidence="8" type="ORF">D9756_004015</name>
</gene>
<feature type="region of interest" description="Disordered" evidence="5">
    <location>
        <begin position="627"/>
        <end position="786"/>
    </location>
</feature>
<dbReference type="PANTHER" id="PTHR12778">
    <property type="entry name" value="SOLUTE CARRIER FAMILY 33 ACETYL-COA TRANSPORTER -RELATED"/>
    <property type="match status" value="1"/>
</dbReference>
<dbReference type="InterPro" id="IPR035445">
    <property type="entry name" value="GYF-like_dom_sf"/>
</dbReference>
<dbReference type="Pfam" id="PF13000">
    <property type="entry name" value="Acatn"/>
    <property type="match status" value="3"/>
</dbReference>
<proteinExistence type="predicted"/>
<feature type="transmembrane region" description="Helical" evidence="6">
    <location>
        <begin position="460"/>
        <end position="480"/>
    </location>
</feature>
<dbReference type="PANTHER" id="PTHR12778:SF9">
    <property type="entry name" value="ACETYL-COENZYME A TRANSPORTER 1"/>
    <property type="match status" value="1"/>
</dbReference>
<feature type="transmembrane region" description="Helical" evidence="6">
    <location>
        <begin position="143"/>
        <end position="164"/>
    </location>
</feature>
<dbReference type="SMART" id="SM00444">
    <property type="entry name" value="GYF"/>
    <property type="match status" value="1"/>
</dbReference>
<feature type="transmembrane region" description="Helical" evidence="6">
    <location>
        <begin position="328"/>
        <end position="349"/>
    </location>
</feature>
<dbReference type="Pfam" id="PF02213">
    <property type="entry name" value="GYF"/>
    <property type="match status" value="1"/>
</dbReference>
<evidence type="ECO:0000256" key="6">
    <source>
        <dbReference type="SAM" id="Phobius"/>
    </source>
</evidence>
<dbReference type="GO" id="GO:0035348">
    <property type="term" value="P:acetyl-CoA transmembrane transport"/>
    <property type="evidence" value="ECO:0007669"/>
    <property type="project" value="InterPro"/>
</dbReference>
<evidence type="ECO:0000256" key="3">
    <source>
        <dbReference type="ARBA" id="ARBA00022989"/>
    </source>
</evidence>
<keyword evidence="2 6" id="KW-0812">Transmembrane</keyword>
<feature type="region of interest" description="Disordered" evidence="5">
    <location>
        <begin position="1047"/>
        <end position="1104"/>
    </location>
</feature>
<evidence type="ECO:0000256" key="4">
    <source>
        <dbReference type="ARBA" id="ARBA00023136"/>
    </source>
</evidence>
<feature type="compositionally biased region" description="Polar residues" evidence="5">
    <location>
        <begin position="985"/>
        <end position="995"/>
    </location>
</feature>
<feature type="compositionally biased region" description="Pro residues" evidence="5">
    <location>
        <begin position="517"/>
        <end position="527"/>
    </location>
</feature>
<feature type="compositionally biased region" description="Basic and acidic residues" evidence="5">
    <location>
        <begin position="1336"/>
        <end position="1357"/>
    </location>
</feature>
<accession>A0A8H5G038</accession>
<comment type="subcellular location">
    <subcellularLocation>
        <location evidence="1">Membrane</location>
        <topology evidence="1">Multi-pass membrane protein</topology>
    </subcellularLocation>
</comment>
<comment type="caution">
    <text evidence="8">The sequence shown here is derived from an EMBL/GenBank/DDBJ whole genome shotgun (WGS) entry which is preliminary data.</text>
</comment>
<dbReference type="GO" id="GO:0008521">
    <property type="term" value="F:acetyl-CoA transmembrane transporter activity"/>
    <property type="evidence" value="ECO:0007669"/>
    <property type="project" value="InterPro"/>
</dbReference>
<feature type="region of interest" description="Disordered" evidence="5">
    <location>
        <begin position="901"/>
        <end position="926"/>
    </location>
</feature>
<dbReference type="CDD" id="cd00072">
    <property type="entry name" value="GYF"/>
    <property type="match status" value="1"/>
</dbReference>
<feature type="compositionally biased region" description="Polar residues" evidence="5">
    <location>
        <begin position="1374"/>
        <end position="1387"/>
    </location>
</feature>
<evidence type="ECO:0000313" key="8">
    <source>
        <dbReference type="EMBL" id="KAF5356065.1"/>
    </source>
</evidence>
<reference evidence="8 9" key="1">
    <citation type="journal article" date="2020" name="ISME J.">
        <title>Uncovering the hidden diversity of litter-decomposition mechanisms in mushroom-forming fungi.</title>
        <authorList>
            <person name="Floudas D."/>
            <person name="Bentzer J."/>
            <person name="Ahren D."/>
            <person name="Johansson T."/>
            <person name="Persson P."/>
            <person name="Tunlid A."/>
        </authorList>
    </citation>
    <scope>NUCLEOTIDE SEQUENCE [LARGE SCALE GENOMIC DNA]</scope>
    <source>
        <strain evidence="8 9">CBS 146.42</strain>
    </source>
</reference>
<dbReference type="PROSITE" id="PS50829">
    <property type="entry name" value="GYF"/>
    <property type="match status" value="1"/>
</dbReference>
<keyword evidence="9" id="KW-1185">Reference proteome</keyword>
<feature type="compositionally biased region" description="Polar residues" evidence="5">
    <location>
        <begin position="774"/>
        <end position="786"/>
    </location>
</feature>
<evidence type="ECO:0000259" key="7">
    <source>
        <dbReference type="PROSITE" id="PS50829"/>
    </source>
</evidence>
<sequence length="1662" mass="179298">MAIPREIEDVEEDVELSLLGEDERRQAGQGLEDDVLPPRSAGKKPMSTKDKRAMVLLCILCSIPFLLKEHLSYSQLATFALSSYPYSLKLLWSPIVDSVFFKSVGRRKSWIIPMQLIVGTLMLYISLNVQKLMDDPANNVTELTIVFTSLVLFSATQGWALTLLSQDSLSYASTCQTIGLNTGFFASFTVFLALNSESFAEKWGFPRLTLSAYLKFWSAICYMVTFWLLFFKKEDKEPASEADMSITGVYKTIWSICKLKHVQLLIIMHFFAKIGFAANDAATSLKMIEKGFKREDLAAAVLIDFPFQILGGWLTASWSRGDRPLKPWIWAFWPRLGLGLVATLIVYWFPTPPYSFGFFAFIVVHTVLSSFSSYSHIAEAFEYLYQHGRNLAKMVRLDFAFCHFDYLRNLKGVDLFSVATCHVTESGVELAVQASECVSEHGKALCKDINGECITETDGYYVVSAICMLFGLVFLVAFIIPTARKLQVSTLHKMSTTTMHFGPEWMRPKQQSISRPQQPPSPPPANPPSSAMSTYSALVSPAPPNQVEAHDEVHPFRYSKDELLRIYKEGGGKVGLGLEVERWEGVVREHGSDPVGLREMGEAEKKLFAGPLNSDIRRRQSTDYLSPLSTANLGSGGPRLNHNSAAVGSPMRERFGSIKRRDSTTDSPNPGLPKKQSLSSLQAPAMSPRELGQPSPRTRVGYTPGFDGVLSGGDSWVARRRASEASQKPGGYPFGVSGDSDIGERAERIKEEKEEENSGRPAHNSPPGAHDNRPSSTNGVGGSQNAINVGNLAGGFGQLSLNTNLSNPVDNVQSFSSVGAPPGLVDPARVEWSYKDPTGTIQGPFSAELMQKWFDDGFFTPDLPVRRTHLDTIWSTLEQLRRRSATDRIFLTPLQSAPPGLSLRTDSPLQYNAPDQIMNGPYQPAPIRSLRTSTLESYISTGSNHSDSPSSSFGGARFGDSSPEPNAFGGRAAGSQFFNGDPSGSARSSGFQTTPEIPAAFPGRRIPHSDSPVDGSLGMRSGGALGGYGFASPFGAQSPWGAPSNNFGSTYDAAGPSRDAQEHPGLQNLGNQGLGINYGGMRSSQDPIVDSSHPPSLNYAGPDQSSNVLAGDHQYGGFNIGPGAGDQLYAHVAQHQPTFIPQGGVPTHQNSALSQHSLWPDATEANLRRHAPLDNNQPTVANTTAQTFPTPSEISPWDQSAQPSSIPSVPEDSSPWVVATHGAVDSAWGESAEAVPAVDKVEGEVKAQQSPVDQVPLSASSEVMEEAKQVVETLESTPVPPVTEKLPPGKSRKQKESKTVPAPQPLQPEGASPQVPASKPVWQKEEEVKKTISLREIQEAEAKKAEAKKAAERETQRAARAAAASSQDKEDLQVFTTSWGLPTSQAGSRGGSLPTKEAASPPPAPSGTTPVWTNAPKIVPTKKTMKEILEEEEKRKKVTPQVTAAATVAASGSRRVYAEASAKPPAALASGGAWTTVGPSGKSNPVVAAVLPARPIASTASTTSRPNGPATARPAQPPVTKPASALAPRMEDATPSREFLGWLNDSLKGLSNSVSVSIDAFPLVEEIMNMLLSFPVEADAGIREIISEIIYTNSTTMDGRRFADEFVSKRKADVIAHAKNGSSSKTPAKPVSIADVVKAAPKATQPEWGFKVVNKKKKGGRS</sequence>
<feature type="region of interest" description="Disordered" evidence="5">
    <location>
        <begin position="1172"/>
        <end position="1214"/>
    </location>
</feature>